<accession>A0ABU6XFP8</accession>
<protein>
    <submittedName>
        <fullName evidence="2">Uncharacterized protein</fullName>
    </submittedName>
</protein>
<sequence>MDFKHRMICDRAIDDAKCRAFLVILTGFARVIYAFNKIHPDLRRGYGHETQDCYDLKNVIEQTIKNGNSKFGKGEIPEAENSESQNERDKDEEPTTVINVITDSSAVDKSKYVLEKDLKILNMIANTA</sequence>
<reference evidence="2 3" key="1">
    <citation type="journal article" date="2023" name="Plants (Basel)">
        <title>Bridging the Gap: Combining Genomics and Transcriptomics Approaches to Understand Stylosanthes scabra, an Orphan Legume from the Brazilian Caatinga.</title>
        <authorList>
            <person name="Ferreira-Neto J.R.C."/>
            <person name="da Silva M.D."/>
            <person name="Binneck E."/>
            <person name="de Melo N.F."/>
            <person name="da Silva R.H."/>
            <person name="de Melo A.L.T.M."/>
            <person name="Pandolfi V."/>
            <person name="Bustamante F.O."/>
            <person name="Brasileiro-Vidal A.C."/>
            <person name="Benko-Iseppon A.M."/>
        </authorList>
    </citation>
    <scope>NUCLEOTIDE SEQUENCE [LARGE SCALE GENOMIC DNA]</scope>
    <source>
        <tissue evidence="2">Leaves</tissue>
    </source>
</reference>
<comment type="caution">
    <text evidence="2">The sequence shown here is derived from an EMBL/GenBank/DDBJ whole genome shotgun (WGS) entry which is preliminary data.</text>
</comment>
<proteinExistence type="predicted"/>
<name>A0ABU6XFP8_9FABA</name>
<feature type="region of interest" description="Disordered" evidence="1">
    <location>
        <begin position="67"/>
        <end position="97"/>
    </location>
</feature>
<keyword evidence="3" id="KW-1185">Reference proteome</keyword>
<evidence type="ECO:0000256" key="1">
    <source>
        <dbReference type="SAM" id="MobiDB-lite"/>
    </source>
</evidence>
<evidence type="ECO:0000313" key="2">
    <source>
        <dbReference type="EMBL" id="MED6195984.1"/>
    </source>
</evidence>
<evidence type="ECO:0000313" key="3">
    <source>
        <dbReference type="Proteomes" id="UP001341840"/>
    </source>
</evidence>
<dbReference type="Proteomes" id="UP001341840">
    <property type="component" value="Unassembled WGS sequence"/>
</dbReference>
<organism evidence="2 3">
    <name type="scientific">Stylosanthes scabra</name>
    <dbReference type="NCBI Taxonomy" id="79078"/>
    <lineage>
        <taxon>Eukaryota</taxon>
        <taxon>Viridiplantae</taxon>
        <taxon>Streptophyta</taxon>
        <taxon>Embryophyta</taxon>
        <taxon>Tracheophyta</taxon>
        <taxon>Spermatophyta</taxon>
        <taxon>Magnoliopsida</taxon>
        <taxon>eudicotyledons</taxon>
        <taxon>Gunneridae</taxon>
        <taxon>Pentapetalae</taxon>
        <taxon>rosids</taxon>
        <taxon>fabids</taxon>
        <taxon>Fabales</taxon>
        <taxon>Fabaceae</taxon>
        <taxon>Papilionoideae</taxon>
        <taxon>50 kb inversion clade</taxon>
        <taxon>dalbergioids sensu lato</taxon>
        <taxon>Dalbergieae</taxon>
        <taxon>Pterocarpus clade</taxon>
        <taxon>Stylosanthes</taxon>
    </lineage>
</organism>
<dbReference type="EMBL" id="JASCZI010211696">
    <property type="protein sequence ID" value="MED6195984.1"/>
    <property type="molecule type" value="Genomic_DNA"/>
</dbReference>
<gene>
    <name evidence="2" type="ORF">PIB30_042938</name>
</gene>